<dbReference type="InterPro" id="IPR000286">
    <property type="entry name" value="HDACs"/>
</dbReference>
<dbReference type="PRINTS" id="PR01270">
    <property type="entry name" value="HDASUPER"/>
</dbReference>
<dbReference type="GO" id="GO:0040029">
    <property type="term" value="P:epigenetic regulation of gene expression"/>
    <property type="evidence" value="ECO:0007669"/>
    <property type="project" value="TreeGrafter"/>
</dbReference>
<comment type="similarity">
    <text evidence="1">Belongs to the histone deacetylase family.</text>
</comment>
<evidence type="ECO:0000313" key="3">
    <source>
        <dbReference type="EMBL" id="SKB63303.1"/>
    </source>
</evidence>
<dbReference type="AlphaFoldDB" id="A0A1T5CVC8"/>
<reference evidence="4" key="1">
    <citation type="submission" date="2017-02" db="EMBL/GenBank/DDBJ databases">
        <authorList>
            <person name="Varghese N."/>
            <person name="Submissions S."/>
        </authorList>
    </citation>
    <scope>NUCLEOTIDE SEQUENCE [LARGE SCALE GENOMIC DNA]</scope>
    <source>
        <strain evidence="4">UM2</strain>
    </source>
</reference>
<dbReference type="STRING" id="439228.SAMN06295920_104338"/>
<protein>
    <submittedName>
        <fullName evidence="3">Acetoin utilization deacetylase AcuC</fullName>
    </submittedName>
</protein>
<dbReference type="Gene3D" id="3.40.800.20">
    <property type="entry name" value="Histone deacetylase domain"/>
    <property type="match status" value="1"/>
</dbReference>
<dbReference type="InterPro" id="IPR037138">
    <property type="entry name" value="His_deacetylse_dom_sf"/>
</dbReference>
<sequence>MTTGFYTDERCFWHSVGMQALFLPVGGWVQPPSGAAGADTPDSKRRLLSLVQASGLIDHLAVASADPVTREDMLRVHTVDYIDRFKATSDAGGGDLGGFAPFSQGGYEIAALSAGLAKRAVDDVLSGRHRNAYALCRPAGHHCLSDGSMGFCLLCNIPIAIEAARARHGALRVAVVDWDVHHGNGTQAVYYDRDDTLTISLHQENCFPPGYSGEEDRGQGRGAGCNLNIPLPPGAGDEAYRHALRALVIPAIERFRPDLIVVASGLDAGAADPLARMLVHSETFRAMTGELMALADRLCGGKIIVVHEGGYSEAVVPFLGLAIIETLSGHRTDVIDPTLDIFVPQQPGAKSLAFQRQVIDEMAEAWKASLAGA</sequence>
<dbReference type="OrthoDB" id="9808367at2"/>
<dbReference type="EMBL" id="FUYM01000004">
    <property type="protein sequence ID" value="SKB63303.1"/>
    <property type="molecule type" value="Genomic_DNA"/>
</dbReference>
<dbReference type="Pfam" id="PF00850">
    <property type="entry name" value="Hist_deacetyl"/>
    <property type="match status" value="1"/>
</dbReference>
<dbReference type="SUPFAM" id="SSF52768">
    <property type="entry name" value="Arginase/deacetylase"/>
    <property type="match status" value="1"/>
</dbReference>
<dbReference type="RefSeq" id="WP_079648227.1">
    <property type="nucleotide sequence ID" value="NZ_FUYM01000004.1"/>
</dbReference>
<evidence type="ECO:0000313" key="4">
    <source>
        <dbReference type="Proteomes" id="UP000189818"/>
    </source>
</evidence>
<gene>
    <name evidence="3" type="ORF">SAMN06295920_104338</name>
</gene>
<dbReference type="CDD" id="cd09996">
    <property type="entry name" value="HDAC_classII_1"/>
    <property type="match status" value="1"/>
</dbReference>
<dbReference type="GO" id="GO:0004407">
    <property type="term" value="F:histone deacetylase activity"/>
    <property type="evidence" value="ECO:0007669"/>
    <property type="project" value="TreeGrafter"/>
</dbReference>
<evidence type="ECO:0000256" key="1">
    <source>
        <dbReference type="ARBA" id="ARBA00005947"/>
    </source>
</evidence>
<proteinExistence type="inferred from homology"/>
<dbReference type="PANTHER" id="PTHR10625">
    <property type="entry name" value="HISTONE DEACETYLASE HDAC1-RELATED"/>
    <property type="match status" value="1"/>
</dbReference>
<feature type="domain" description="Histone deacetylase" evidence="2">
    <location>
        <begin position="42"/>
        <end position="316"/>
    </location>
</feature>
<dbReference type="InterPro" id="IPR023801">
    <property type="entry name" value="His_deacetylse_dom"/>
</dbReference>
<evidence type="ECO:0000259" key="2">
    <source>
        <dbReference type="Pfam" id="PF00850"/>
    </source>
</evidence>
<dbReference type="InterPro" id="IPR023696">
    <property type="entry name" value="Ureohydrolase_dom_sf"/>
</dbReference>
<dbReference type="Proteomes" id="UP000189818">
    <property type="component" value="Unassembled WGS sequence"/>
</dbReference>
<keyword evidence="4" id="KW-1185">Reference proteome</keyword>
<name>A0A1T5CVC8_9SPHN</name>
<organism evidence="3 4">
    <name type="scientific">Rhizorhabdus histidinilytica</name>
    <dbReference type="NCBI Taxonomy" id="439228"/>
    <lineage>
        <taxon>Bacteria</taxon>
        <taxon>Pseudomonadati</taxon>
        <taxon>Pseudomonadota</taxon>
        <taxon>Alphaproteobacteria</taxon>
        <taxon>Sphingomonadales</taxon>
        <taxon>Sphingomonadaceae</taxon>
        <taxon>Rhizorhabdus</taxon>
    </lineage>
</organism>
<dbReference type="PANTHER" id="PTHR10625:SF10">
    <property type="entry name" value="HISTONE DEACETYLASE HDAC1"/>
    <property type="match status" value="1"/>
</dbReference>
<accession>A0A1T5CVC8</accession>